<organism evidence="1 2">
    <name type="scientific">Gellertiella hungarica</name>
    <dbReference type="NCBI Taxonomy" id="1572859"/>
    <lineage>
        <taxon>Bacteria</taxon>
        <taxon>Pseudomonadati</taxon>
        <taxon>Pseudomonadota</taxon>
        <taxon>Alphaproteobacteria</taxon>
        <taxon>Hyphomicrobiales</taxon>
        <taxon>Rhizobiaceae</taxon>
        <taxon>Gellertiella</taxon>
    </lineage>
</organism>
<reference evidence="1 2" key="1">
    <citation type="submission" date="2020-08" db="EMBL/GenBank/DDBJ databases">
        <title>Genomic Encyclopedia of Type Strains, Phase IV (KMG-IV): sequencing the most valuable type-strain genomes for metagenomic binning, comparative biology and taxonomic classification.</title>
        <authorList>
            <person name="Goeker M."/>
        </authorList>
    </citation>
    <scope>NUCLEOTIDE SEQUENCE [LARGE SCALE GENOMIC DNA]</scope>
    <source>
        <strain evidence="1 2">DSM 29853</strain>
    </source>
</reference>
<dbReference type="Gene3D" id="3.40.50.300">
    <property type="entry name" value="P-loop containing nucleotide triphosphate hydrolases"/>
    <property type="match status" value="1"/>
</dbReference>
<dbReference type="AlphaFoldDB" id="A0A7W6NKQ9"/>
<comment type="caution">
    <text evidence="1">The sequence shown here is derived from an EMBL/GenBank/DDBJ whole genome shotgun (WGS) entry which is preliminary data.</text>
</comment>
<sequence length="192" mass="20812">MVLAGPNGAGKSSLYRTIRFAGEFVNADDIARGLRPDRPDDAAIEAGKIALERLDALVAAHDDFVYETTLSSHQSIRLLRAARDAGYAVLLVFVALQSADLHVLRVRQRVLQGGHSIPEAAIRRRYDKTFDQLQRAIPFCTAAEIYDNSGEDGPRHVASVGEGSVAVLHASENAFDLRIEACLRGAGCLFPV</sequence>
<gene>
    <name evidence="1" type="ORF">GGR23_001739</name>
</gene>
<dbReference type="RefSeq" id="WP_183365818.1">
    <property type="nucleotide sequence ID" value="NZ_JACIEZ010000003.1"/>
</dbReference>
<evidence type="ECO:0000313" key="2">
    <source>
        <dbReference type="Proteomes" id="UP000528286"/>
    </source>
</evidence>
<dbReference type="PANTHER" id="PTHR39206">
    <property type="entry name" value="SLL8004 PROTEIN"/>
    <property type="match status" value="1"/>
</dbReference>
<protein>
    <submittedName>
        <fullName evidence="1">Putative ABC-type ATPase</fullName>
    </submittedName>
</protein>
<dbReference type="Proteomes" id="UP000528286">
    <property type="component" value="Unassembled WGS sequence"/>
</dbReference>
<keyword evidence="2" id="KW-1185">Reference proteome</keyword>
<proteinExistence type="predicted"/>
<dbReference type="InterPro" id="IPR027417">
    <property type="entry name" value="P-loop_NTPase"/>
</dbReference>
<accession>A0A7W6NKQ9</accession>
<dbReference type="EMBL" id="JACIEZ010000003">
    <property type="protein sequence ID" value="MBB4064552.1"/>
    <property type="molecule type" value="Genomic_DNA"/>
</dbReference>
<evidence type="ECO:0000313" key="1">
    <source>
        <dbReference type="EMBL" id="MBB4064552.1"/>
    </source>
</evidence>
<name>A0A7W6NKQ9_9HYPH</name>
<dbReference type="PANTHER" id="PTHR39206:SF1">
    <property type="entry name" value="SLL8004 PROTEIN"/>
    <property type="match status" value="1"/>
</dbReference>
<dbReference type="SUPFAM" id="SSF52540">
    <property type="entry name" value="P-loop containing nucleoside triphosphate hydrolases"/>
    <property type="match status" value="1"/>
</dbReference>
<dbReference type="Pfam" id="PF13671">
    <property type="entry name" value="AAA_33"/>
    <property type="match status" value="1"/>
</dbReference>